<accession>A0A2K2TLI0</accession>
<feature type="transmembrane region" description="Helical" evidence="6">
    <location>
        <begin position="237"/>
        <end position="256"/>
    </location>
</feature>
<dbReference type="PANTHER" id="PTHR42718:SF9">
    <property type="entry name" value="MAJOR FACILITATOR SUPERFAMILY MULTIDRUG TRANSPORTER MFSC"/>
    <property type="match status" value="1"/>
</dbReference>
<keyword evidence="2" id="KW-0813">Transport</keyword>
<feature type="transmembrane region" description="Helical" evidence="6">
    <location>
        <begin position="145"/>
        <end position="166"/>
    </location>
</feature>
<evidence type="ECO:0000256" key="5">
    <source>
        <dbReference type="ARBA" id="ARBA00023136"/>
    </source>
</evidence>
<dbReference type="RefSeq" id="WP_103205285.1">
    <property type="nucleotide sequence ID" value="NZ_OKQY01000001.1"/>
</dbReference>
<dbReference type="Proteomes" id="UP000236514">
    <property type="component" value="Unassembled WGS sequence"/>
</dbReference>
<organism evidence="8 9">
    <name type="scientific">Limosilactobacillus fermentum</name>
    <name type="common">Lactobacillus fermentum</name>
    <dbReference type="NCBI Taxonomy" id="1613"/>
    <lineage>
        <taxon>Bacteria</taxon>
        <taxon>Bacillati</taxon>
        <taxon>Bacillota</taxon>
        <taxon>Bacilli</taxon>
        <taxon>Lactobacillales</taxon>
        <taxon>Lactobacillaceae</taxon>
        <taxon>Limosilactobacillus</taxon>
    </lineage>
</organism>
<proteinExistence type="predicted"/>
<reference evidence="8 9" key="1">
    <citation type="submission" date="2018-01" db="EMBL/GenBank/DDBJ databases">
        <title>Draft genome sequence of the feruloyl esterase-producing strain Lactobacillus fermentum CRL 1446, isolated from artisanal goat milk cheese.</title>
        <authorList>
            <person name="Abeijon Mukdsi M.C."/>
            <person name="Saavedra L."/>
            <person name="Gauffin Cano M.P."/>
            <person name="Hebert E.M."/>
            <person name="Medina R.B."/>
        </authorList>
    </citation>
    <scope>NUCLEOTIDE SEQUENCE [LARGE SCALE GENOMIC DNA]</scope>
    <source>
        <strain evidence="8 9">CRL 1446</strain>
    </source>
</reference>
<gene>
    <name evidence="8" type="ORF">C1Y38_00745</name>
</gene>
<dbReference type="PANTHER" id="PTHR42718">
    <property type="entry name" value="MAJOR FACILITATOR SUPERFAMILY MULTIDRUG TRANSPORTER MFSC"/>
    <property type="match status" value="1"/>
</dbReference>
<evidence type="ECO:0000256" key="6">
    <source>
        <dbReference type="SAM" id="Phobius"/>
    </source>
</evidence>
<evidence type="ECO:0000313" key="9">
    <source>
        <dbReference type="Proteomes" id="UP000236514"/>
    </source>
</evidence>
<protein>
    <recommendedName>
        <fullName evidence="7">Major facilitator superfamily (MFS) profile domain-containing protein</fullName>
    </recommendedName>
</protein>
<feature type="transmembrane region" description="Helical" evidence="6">
    <location>
        <begin position="58"/>
        <end position="78"/>
    </location>
</feature>
<feature type="transmembrane region" description="Helical" evidence="6">
    <location>
        <begin position="18"/>
        <end position="38"/>
    </location>
</feature>
<comment type="subcellular location">
    <subcellularLocation>
        <location evidence="1">Cell membrane</location>
        <topology evidence="1">Multi-pass membrane protein</topology>
    </subcellularLocation>
</comment>
<evidence type="ECO:0000313" key="8">
    <source>
        <dbReference type="EMBL" id="PNV58834.1"/>
    </source>
</evidence>
<dbReference type="GO" id="GO:0005886">
    <property type="term" value="C:plasma membrane"/>
    <property type="evidence" value="ECO:0007669"/>
    <property type="project" value="UniProtKB-SubCell"/>
</dbReference>
<evidence type="ECO:0000256" key="1">
    <source>
        <dbReference type="ARBA" id="ARBA00004651"/>
    </source>
</evidence>
<evidence type="ECO:0000256" key="2">
    <source>
        <dbReference type="ARBA" id="ARBA00022448"/>
    </source>
</evidence>
<dbReference type="PROSITE" id="PS50850">
    <property type="entry name" value="MFS"/>
    <property type="match status" value="1"/>
</dbReference>
<sequence length="477" mass="51731">MNMTLSSVDVHGKTYNRILLVIVVMIGSFETVLNQTFLATALPTFMRVFDVSTATVQWLSTGFLLVNGIMIPISAWLADNVPTKRLYLITMLIFFCGTLIAFQAHSFAALLVGRLIQAVGVGVVLPLLQIMMLEIFPANQRGQAMGLAGIVVGLAPAVSPTLAGYILDHGSWRILFGMLLPIIAFVLFGALFFMKDVLPGKPSQLDLWSTITSTLGFGSLLYGFSTAGNDGWGDAKVLIALAVGLVFIALFIHRQLTMERPFLDLRVFLNMGTHLGLTKTTNNNRQTIRPTSTSQGVQLLVYQPLGTTNNERVYVYNGDQKSPLPGKRGLAKTTRVASSVTTTNAKHATLTLTTTKYTYQNQLAKVLFAIPGTKLATTQQVAHFTVPKSWLVLSSKQATRLKQAAANPTNQATLKTQATAYVTAHVQSDLKALAAKAQAGDQAAQAQLANQTQLTQSLAAKYQRAFTRQALLKLSSH</sequence>
<feature type="transmembrane region" description="Helical" evidence="6">
    <location>
        <begin position="205"/>
        <end position="225"/>
    </location>
</feature>
<dbReference type="InterPro" id="IPR032083">
    <property type="entry name" value="DUF4811"/>
</dbReference>
<dbReference type="EMBL" id="POTQ01000001">
    <property type="protein sequence ID" value="PNV58834.1"/>
    <property type="molecule type" value="Genomic_DNA"/>
</dbReference>
<feature type="domain" description="Major facilitator superfamily (MFS) profile" evidence="7">
    <location>
        <begin position="20"/>
        <end position="477"/>
    </location>
</feature>
<feature type="transmembrane region" description="Helical" evidence="6">
    <location>
        <begin position="111"/>
        <end position="133"/>
    </location>
</feature>
<evidence type="ECO:0000256" key="3">
    <source>
        <dbReference type="ARBA" id="ARBA00022692"/>
    </source>
</evidence>
<feature type="transmembrane region" description="Helical" evidence="6">
    <location>
        <begin position="85"/>
        <end position="105"/>
    </location>
</feature>
<dbReference type="InterPro" id="IPR020846">
    <property type="entry name" value="MFS_dom"/>
</dbReference>
<dbReference type="Gene3D" id="1.20.1720.10">
    <property type="entry name" value="Multidrug resistance protein D"/>
    <property type="match status" value="1"/>
</dbReference>
<name>A0A2K2TLI0_LIMFE</name>
<dbReference type="GO" id="GO:0022857">
    <property type="term" value="F:transmembrane transporter activity"/>
    <property type="evidence" value="ECO:0007669"/>
    <property type="project" value="InterPro"/>
</dbReference>
<dbReference type="SUPFAM" id="SSF103473">
    <property type="entry name" value="MFS general substrate transporter"/>
    <property type="match status" value="1"/>
</dbReference>
<dbReference type="Pfam" id="PF07690">
    <property type="entry name" value="MFS_1"/>
    <property type="match status" value="1"/>
</dbReference>
<keyword evidence="4 6" id="KW-1133">Transmembrane helix</keyword>
<evidence type="ECO:0000259" key="7">
    <source>
        <dbReference type="PROSITE" id="PS50850"/>
    </source>
</evidence>
<feature type="transmembrane region" description="Helical" evidence="6">
    <location>
        <begin position="172"/>
        <end position="193"/>
    </location>
</feature>
<evidence type="ECO:0000256" key="4">
    <source>
        <dbReference type="ARBA" id="ARBA00022989"/>
    </source>
</evidence>
<dbReference type="InterPro" id="IPR036259">
    <property type="entry name" value="MFS_trans_sf"/>
</dbReference>
<keyword evidence="3 6" id="KW-0812">Transmembrane</keyword>
<dbReference type="Pfam" id="PF16069">
    <property type="entry name" value="DUF4811"/>
    <property type="match status" value="1"/>
</dbReference>
<dbReference type="PRINTS" id="PR01036">
    <property type="entry name" value="TCRTETB"/>
</dbReference>
<keyword evidence="5 6" id="KW-0472">Membrane</keyword>
<comment type="caution">
    <text evidence="8">The sequence shown here is derived from an EMBL/GenBank/DDBJ whole genome shotgun (WGS) entry which is preliminary data.</text>
</comment>
<dbReference type="AlphaFoldDB" id="A0A2K2TLI0"/>
<dbReference type="InterPro" id="IPR011701">
    <property type="entry name" value="MFS"/>
</dbReference>